<dbReference type="RefSeq" id="WP_103003130.1">
    <property type="nucleotide sequence ID" value="NZ_NBAX01000004.1"/>
</dbReference>
<evidence type="ECO:0008006" key="4">
    <source>
        <dbReference type="Google" id="ProtNLM"/>
    </source>
</evidence>
<proteinExistence type="predicted"/>
<protein>
    <recommendedName>
        <fullName evidence="4">Outer membrane protein beta-barrel domain-containing protein</fullName>
    </recommendedName>
</protein>
<dbReference type="SUPFAM" id="SSF103515">
    <property type="entry name" value="Autotransporter"/>
    <property type="match status" value="1"/>
</dbReference>
<name>A0A2K0XKW9_9BACT</name>
<comment type="caution">
    <text evidence="2">The sequence shown here is derived from an EMBL/GenBank/DDBJ whole genome shotgun (WGS) entry which is preliminary data.</text>
</comment>
<gene>
    <name evidence="2" type="ORF">BFS16_05545</name>
</gene>
<sequence>MDKRLFFILLMCPMFFTTWATTTKDNDKAQQWSVKAGIGTSAAETESSDNRTFYSSPDASSNLFYLQGDYYLTPKLTLSGGVYFEQTGLLDNFSQNIGLLRVNTAGLTVGSKYYFLPKKWVVQAYAGAFAQTNFLNLKRTTGKKYYVSNNQYRGAGLDVNYNIQRPALTIVPQVGLDLRIFSSVSLCVDFNYQFGLWGHQRCDFRFNSGPLQGVSSSQTTSNIKPGISFGVKVDFPMRKVSSNDLDNLFEILFGILSGPRAQDRYQSPYLR</sequence>
<dbReference type="Gene3D" id="2.40.160.20">
    <property type="match status" value="1"/>
</dbReference>
<evidence type="ECO:0000313" key="3">
    <source>
        <dbReference type="Proteomes" id="UP000236634"/>
    </source>
</evidence>
<dbReference type="AlphaFoldDB" id="A0A2K0XKW9"/>
<feature type="chain" id="PRO_5014469154" description="Outer membrane protein beta-barrel domain-containing protein" evidence="1">
    <location>
        <begin position="21"/>
        <end position="271"/>
    </location>
</feature>
<evidence type="ECO:0000256" key="1">
    <source>
        <dbReference type="SAM" id="SignalP"/>
    </source>
</evidence>
<evidence type="ECO:0000313" key="2">
    <source>
        <dbReference type="EMBL" id="PNP95190.1"/>
    </source>
</evidence>
<keyword evidence="1" id="KW-0732">Signal</keyword>
<feature type="signal peptide" evidence="1">
    <location>
        <begin position="1"/>
        <end position="20"/>
    </location>
</feature>
<reference evidence="2 3" key="1">
    <citation type="submission" date="2017-03" db="EMBL/GenBank/DDBJ databases">
        <authorList>
            <person name="Afonso C.L."/>
            <person name="Miller P.J."/>
            <person name="Scott M.A."/>
            <person name="Spackman E."/>
            <person name="Goraichik I."/>
            <person name="Dimitrov K.M."/>
            <person name="Suarez D.L."/>
            <person name="Swayne D.E."/>
        </authorList>
    </citation>
    <scope>NUCLEOTIDE SEQUENCE [LARGE SCALE GENOMIC DNA]</scope>
    <source>
        <strain evidence="2 3">DNF00076</strain>
    </source>
</reference>
<dbReference type="Proteomes" id="UP000236634">
    <property type="component" value="Unassembled WGS sequence"/>
</dbReference>
<accession>A0A2K0XKW9</accession>
<dbReference type="InterPro" id="IPR036709">
    <property type="entry name" value="Autotransporte_beta_dom_sf"/>
</dbReference>
<organism evidence="2 3">
    <name type="scientific">Hoylesella timonensis</name>
    <dbReference type="NCBI Taxonomy" id="386414"/>
    <lineage>
        <taxon>Bacteria</taxon>
        <taxon>Pseudomonadati</taxon>
        <taxon>Bacteroidota</taxon>
        <taxon>Bacteroidia</taxon>
        <taxon>Bacteroidales</taxon>
        <taxon>Prevotellaceae</taxon>
        <taxon>Hoylesella</taxon>
    </lineage>
</organism>
<dbReference type="EMBL" id="NBAX01000004">
    <property type="protein sequence ID" value="PNP95190.1"/>
    <property type="molecule type" value="Genomic_DNA"/>
</dbReference>